<reference evidence="12 13" key="1">
    <citation type="submission" date="2017-06" db="EMBL/GenBank/DDBJ databases">
        <authorList>
            <person name="Kim H.J."/>
            <person name="Triplett B.A."/>
        </authorList>
    </citation>
    <scope>NUCLEOTIDE SEQUENCE [LARGE SCALE GENOMIC DNA]</scope>
    <source>
        <strain evidence="12 13">DSM 13116</strain>
    </source>
</reference>
<comment type="subcellular location">
    <subcellularLocation>
        <location evidence="1">Cell membrane</location>
        <topology evidence="1">Multi-pass membrane protein</topology>
    </subcellularLocation>
</comment>
<dbReference type="InterPro" id="IPR003439">
    <property type="entry name" value="ABC_transporter-like_ATP-bd"/>
</dbReference>
<dbReference type="SUPFAM" id="SSF52540">
    <property type="entry name" value="P-loop containing nucleoside triphosphate hydrolases"/>
    <property type="match status" value="1"/>
</dbReference>
<feature type="transmembrane region" description="Helical" evidence="9">
    <location>
        <begin position="139"/>
        <end position="156"/>
    </location>
</feature>
<keyword evidence="8 9" id="KW-0472">Membrane</keyword>
<dbReference type="FunFam" id="3.40.50.300:FF:000221">
    <property type="entry name" value="Multidrug ABC transporter ATP-binding protein"/>
    <property type="match status" value="1"/>
</dbReference>
<dbReference type="GO" id="GO:0005886">
    <property type="term" value="C:plasma membrane"/>
    <property type="evidence" value="ECO:0007669"/>
    <property type="project" value="UniProtKB-SubCell"/>
</dbReference>
<keyword evidence="3" id="KW-1003">Cell membrane</keyword>
<keyword evidence="7 9" id="KW-1133">Transmembrane helix</keyword>
<dbReference type="PROSITE" id="PS50929">
    <property type="entry name" value="ABC_TM1F"/>
    <property type="match status" value="1"/>
</dbReference>
<dbReference type="InterPro" id="IPR027417">
    <property type="entry name" value="P-loop_NTPase"/>
</dbReference>
<keyword evidence="5" id="KW-0547">Nucleotide-binding</keyword>
<evidence type="ECO:0000256" key="2">
    <source>
        <dbReference type="ARBA" id="ARBA00022448"/>
    </source>
</evidence>
<dbReference type="Gene3D" id="3.40.50.300">
    <property type="entry name" value="P-loop containing nucleotide triphosphate hydrolases"/>
    <property type="match status" value="1"/>
</dbReference>
<dbReference type="PROSITE" id="PS50893">
    <property type="entry name" value="ABC_TRANSPORTER_2"/>
    <property type="match status" value="1"/>
</dbReference>
<dbReference type="SUPFAM" id="SSF90123">
    <property type="entry name" value="ABC transporter transmembrane region"/>
    <property type="match status" value="1"/>
</dbReference>
<evidence type="ECO:0000256" key="3">
    <source>
        <dbReference type="ARBA" id="ARBA00022475"/>
    </source>
</evidence>
<dbReference type="PANTHER" id="PTHR24221:SF654">
    <property type="entry name" value="ATP-BINDING CASSETTE SUB-FAMILY B MEMBER 6"/>
    <property type="match status" value="1"/>
</dbReference>
<evidence type="ECO:0000256" key="5">
    <source>
        <dbReference type="ARBA" id="ARBA00022741"/>
    </source>
</evidence>
<dbReference type="InterPro" id="IPR017871">
    <property type="entry name" value="ABC_transporter-like_CS"/>
</dbReference>
<dbReference type="Pfam" id="PF00005">
    <property type="entry name" value="ABC_tran"/>
    <property type="match status" value="1"/>
</dbReference>
<proteinExistence type="predicted"/>
<evidence type="ECO:0000313" key="12">
    <source>
        <dbReference type="EMBL" id="SNS08498.1"/>
    </source>
</evidence>
<feature type="transmembrane region" description="Helical" evidence="9">
    <location>
        <begin position="20"/>
        <end position="44"/>
    </location>
</feature>
<dbReference type="EMBL" id="FZOC01000005">
    <property type="protein sequence ID" value="SNS08498.1"/>
    <property type="molecule type" value="Genomic_DNA"/>
</dbReference>
<evidence type="ECO:0000313" key="13">
    <source>
        <dbReference type="Proteomes" id="UP000198324"/>
    </source>
</evidence>
<dbReference type="PANTHER" id="PTHR24221">
    <property type="entry name" value="ATP-BINDING CASSETTE SUB-FAMILY B"/>
    <property type="match status" value="1"/>
</dbReference>
<evidence type="ECO:0000256" key="9">
    <source>
        <dbReference type="SAM" id="Phobius"/>
    </source>
</evidence>
<dbReference type="PROSITE" id="PS00211">
    <property type="entry name" value="ABC_TRANSPORTER_1"/>
    <property type="match status" value="1"/>
</dbReference>
<feature type="transmembrane region" description="Helical" evidence="9">
    <location>
        <begin position="56"/>
        <end position="74"/>
    </location>
</feature>
<dbReference type="GO" id="GO:0140359">
    <property type="term" value="F:ABC-type transporter activity"/>
    <property type="evidence" value="ECO:0007669"/>
    <property type="project" value="InterPro"/>
</dbReference>
<evidence type="ECO:0000256" key="4">
    <source>
        <dbReference type="ARBA" id="ARBA00022692"/>
    </source>
</evidence>
<accession>A0A239BMC3</accession>
<dbReference type="Gene3D" id="1.20.1560.10">
    <property type="entry name" value="ABC transporter type 1, transmembrane domain"/>
    <property type="match status" value="1"/>
</dbReference>
<dbReference type="GO" id="GO:0016887">
    <property type="term" value="F:ATP hydrolysis activity"/>
    <property type="evidence" value="ECO:0007669"/>
    <property type="project" value="InterPro"/>
</dbReference>
<dbReference type="InterPro" id="IPR039421">
    <property type="entry name" value="Type_1_exporter"/>
</dbReference>
<dbReference type="InterPro" id="IPR036640">
    <property type="entry name" value="ABC1_TM_sf"/>
</dbReference>
<feature type="domain" description="ABC transporter" evidence="10">
    <location>
        <begin position="344"/>
        <end position="578"/>
    </location>
</feature>
<dbReference type="Pfam" id="PF00664">
    <property type="entry name" value="ABC_membrane"/>
    <property type="match status" value="1"/>
</dbReference>
<organism evidence="12 13">
    <name type="scientific">Humidesulfovibrio mexicanus</name>
    <dbReference type="NCBI Taxonomy" id="147047"/>
    <lineage>
        <taxon>Bacteria</taxon>
        <taxon>Pseudomonadati</taxon>
        <taxon>Thermodesulfobacteriota</taxon>
        <taxon>Desulfovibrionia</taxon>
        <taxon>Desulfovibrionales</taxon>
        <taxon>Desulfovibrionaceae</taxon>
        <taxon>Humidesulfovibrio</taxon>
    </lineage>
</organism>
<evidence type="ECO:0000256" key="6">
    <source>
        <dbReference type="ARBA" id="ARBA00022840"/>
    </source>
</evidence>
<evidence type="ECO:0000259" key="11">
    <source>
        <dbReference type="PROSITE" id="PS50929"/>
    </source>
</evidence>
<dbReference type="SMART" id="SM00382">
    <property type="entry name" value="AAA"/>
    <property type="match status" value="1"/>
</dbReference>
<gene>
    <name evidence="12" type="ORF">SAMN04488503_2656</name>
</gene>
<name>A0A239BMC3_9BACT</name>
<feature type="domain" description="ABC transmembrane type-1" evidence="11">
    <location>
        <begin position="20"/>
        <end position="305"/>
    </location>
</feature>
<evidence type="ECO:0000256" key="7">
    <source>
        <dbReference type="ARBA" id="ARBA00022989"/>
    </source>
</evidence>
<dbReference type="GO" id="GO:0005524">
    <property type="term" value="F:ATP binding"/>
    <property type="evidence" value="ECO:0007669"/>
    <property type="project" value="UniProtKB-KW"/>
</dbReference>
<dbReference type="AlphaFoldDB" id="A0A239BMC3"/>
<sequence>MLNNISRVFQESGVRPTALALAAACATASALLALAPALVAYLALSAYVAGQDGVRLYAFLALAAVAAMVLRHALSLAGGLLSHRVGNFVATALRERLLESLGRAGAWGLSHMSAGRVKKILSEDINQIDMLVSHHLPDLVSSVAAPLVIGAALLLLDWRMALAALAPLPLALWLQAGSARIARRDGIMSAYGTAQERMNNSISEFVKGMPVVKIYNRDMNACGRLRESVAGFRHVQGALVRKLSGRWGGFVALLGLSHVPLGVLGLWLHGQGQLHMAQLVLFLMLGPMVLGPLVKLTRIGAFLSQLDMIMANLDSLLLPGGGERGGVAEYLAPAQGGPPADSSLSATDLGFSYGGAEALCGVNLAIAAGSLVAVVGPSGSGKSTLAALLAGVEKPSCGSVRIGGRDVATMSQEELSATVAVFWQDAFIFTGTVRENIALGKPHASQEDIARAAAVARCHERILALPDGYDTVIGEGGTVQLSGGERQRVALARCILRDTPVLIMDEATSAMDAENERQIQQALSAAARGRTVVVITHRVQSVERADHIIVLKEGRVSGQGRHEELLRRDPTYAAMWAAHGAARRWRISGPLTQGGEAAA</sequence>
<dbReference type="InterPro" id="IPR003593">
    <property type="entry name" value="AAA+_ATPase"/>
</dbReference>
<dbReference type="Proteomes" id="UP000198324">
    <property type="component" value="Unassembled WGS sequence"/>
</dbReference>
<keyword evidence="2" id="KW-0813">Transport</keyword>
<feature type="transmembrane region" description="Helical" evidence="9">
    <location>
        <begin position="274"/>
        <end position="294"/>
    </location>
</feature>
<keyword evidence="4 9" id="KW-0812">Transmembrane</keyword>
<feature type="transmembrane region" description="Helical" evidence="9">
    <location>
        <begin position="247"/>
        <end position="268"/>
    </location>
</feature>
<dbReference type="InterPro" id="IPR011527">
    <property type="entry name" value="ABC1_TM_dom"/>
</dbReference>
<evidence type="ECO:0000256" key="1">
    <source>
        <dbReference type="ARBA" id="ARBA00004651"/>
    </source>
</evidence>
<evidence type="ECO:0000256" key="8">
    <source>
        <dbReference type="ARBA" id="ARBA00023136"/>
    </source>
</evidence>
<keyword evidence="6 12" id="KW-0067">ATP-binding</keyword>
<keyword evidence="13" id="KW-1185">Reference proteome</keyword>
<evidence type="ECO:0000259" key="10">
    <source>
        <dbReference type="PROSITE" id="PS50893"/>
    </source>
</evidence>
<protein>
    <submittedName>
        <fullName evidence="12">ATP-binding cassette, subfamily B</fullName>
    </submittedName>
</protein>
<dbReference type="RefSeq" id="WP_179217026.1">
    <property type="nucleotide sequence ID" value="NZ_FZOC01000005.1"/>
</dbReference>